<keyword evidence="1" id="KW-0472">Membrane</keyword>
<dbReference type="InterPro" id="IPR021306">
    <property type="entry name" value="DUF2878"/>
</dbReference>
<dbReference type="Pfam" id="PF11086">
    <property type="entry name" value="DUF2878"/>
    <property type="match status" value="1"/>
</dbReference>
<proteinExistence type="predicted"/>
<feature type="transmembrane region" description="Helical" evidence="1">
    <location>
        <begin position="15"/>
        <end position="38"/>
    </location>
</feature>
<keyword evidence="3" id="KW-1185">Reference proteome</keyword>
<organism evidence="2 3">
    <name type="scientific">Saccharospirillum mangrovi</name>
    <dbReference type="NCBI Taxonomy" id="2161747"/>
    <lineage>
        <taxon>Bacteria</taxon>
        <taxon>Pseudomonadati</taxon>
        <taxon>Pseudomonadota</taxon>
        <taxon>Gammaproteobacteria</taxon>
        <taxon>Oceanospirillales</taxon>
        <taxon>Saccharospirillaceae</taxon>
        <taxon>Saccharospirillum</taxon>
    </lineage>
</organism>
<evidence type="ECO:0000256" key="1">
    <source>
        <dbReference type="SAM" id="Phobius"/>
    </source>
</evidence>
<feature type="transmembrane region" description="Helical" evidence="1">
    <location>
        <begin position="101"/>
        <end position="120"/>
    </location>
</feature>
<evidence type="ECO:0000313" key="2">
    <source>
        <dbReference type="EMBL" id="MFC3852844.1"/>
    </source>
</evidence>
<gene>
    <name evidence="2" type="ORF">ACFOOG_08365</name>
</gene>
<accession>A0ABV7ZXX5</accession>
<feature type="transmembrane region" description="Helical" evidence="1">
    <location>
        <begin position="45"/>
        <end position="69"/>
    </location>
</feature>
<comment type="caution">
    <text evidence="2">The sequence shown here is derived from an EMBL/GenBank/DDBJ whole genome shotgun (WGS) entry which is preliminary data.</text>
</comment>
<feature type="transmembrane region" description="Helical" evidence="1">
    <location>
        <begin position="132"/>
        <end position="152"/>
    </location>
</feature>
<feature type="transmembrane region" description="Helical" evidence="1">
    <location>
        <begin position="75"/>
        <end position="94"/>
    </location>
</feature>
<protein>
    <submittedName>
        <fullName evidence="2">DUF2878 domain-containing protein</fullName>
    </submittedName>
</protein>
<reference evidence="3" key="1">
    <citation type="journal article" date="2019" name="Int. J. Syst. Evol. Microbiol.">
        <title>The Global Catalogue of Microorganisms (GCM) 10K type strain sequencing project: providing services to taxonomists for standard genome sequencing and annotation.</title>
        <authorList>
            <consortium name="The Broad Institute Genomics Platform"/>
            <consortium name="The Broad Institute Genome Sequencing Center for Infectious Disease"/>
            <person name="Wu L."/>
            <person name="Ma J."/>
        </authorList>
    </citation>
    <scope>NUCLEOTIDE SEQUENCE [LARGE SCALE GENOMIC DNA]</scope>
    <source>
        <strain evidence="3">IBRC 10765</strain>
    </source>
</reference>
<keyword evidence="1" id="KW-1133">Transmembrane helix</keyword>
<sequence length="166" mass="18877">MIKPWHHGVIYQVTFFVTVLTGNLWSLLWSVFLLFTVVFKQPKAVLAFIGLVTLGGYAVDLIIQALGFIRFSHNTLLGPIWLFVLWIGFANVIWHLAYKISWLWLQILLGAVSGPLSYYGGAKLGAAEPMDLAGIVVYSLWWAVAFPAGIALRNYWHRRWLKESEQ</sequence>
<dbReference type="RefSeq" id="WP_380695435.1">
    <property type="nucleotide sequence ID" value="NZ_JBHRYR010000003.1"/>
</dbReference>
<keyword evidence="1" id="KW-0812">Transmembrane</keyword>
<name>A0ABV7ZXX5_9GAMM</name>
<evidence type="ECO:0000313" key="3">
    <source>
        <dbReference type="Proteomes" id="UP001595617"/>
    </source>
</evidence>
<dbReference type="Proteomes" id="UP001595617">
    <property type="component" value="Unassembled WGS sequence"/>
</dbReference>
<dbReference type="EMBL" id="JBHRYR010000003">
    <property type="protein sequence ID" value="MFC3852844.1"/>
    <property type="molecule type" value="Genomic_DNA"/>
</dbReference>